<accession>A0A8W7P0Z1</accession>
<dbReference type="GO" id="GO:0035517">
    <property type="term" value="C:PR-DUB complex"/>
    <property type="evidence" value="ECO:0007669"/>
    <property type="project" value="TreeGrafter"/>
</dbReference>
<dbReference type="GO" id="GO:0003682">
    <property type="term" value="F:chromatin binding"/>
    <property type="evidence" value="ECO:0007669"/>
    <property type="project" value="TreeGrafter"/>
</dbReference>
<sequence>MTLEQMRDEQQDGLFEGGETSSMLVEDDENQCVHELGPIVEVGEDAAQQRVDESDDDGKAVSSDERERQTMDLANESLDENDDEGEGGDHEGVSKQRTNVYQHDMGALVATVSGALNVTTPAPIVSSFSPSITNMPVLAAKRTTILVVEDCIATNGLHASYEPARFSRRRSLNGVESVLSSSLGKRCGNELFLGGSSYIPAVKDQHAGNEQKAGGGSHTDRVEEVLTVAPSSAAGGDWPQFKMKMMDSTKMMVIKDGIRNSMIKAEPGHLIAQQQQQPKFIITSRPLGTTAAGAKLPLTVQAANVIPHMQNPQFIQTQDQQLQLATSLASGQLKAYRIGRSPAAVAHRSASGVCGWSRRCCHTTVSVITYGQDDSGGTEAEDATGTNNAIVYMDSPNALIGGLQHQQQQQQQQQQHKRFWTVAAMVPEGQIALSS</sequence>
<feature type="region of interest" description="Disordered" evidence="1">
    <location>
        <begin position="1"/>
        <end position="93"/>
    </location>
</feature>
<dbReference type="Proteomes" id="UP000075882">
    <property type="component" value="Unassembled WGS sequence"/>
</dbReference>
<reference evidence="2" key="1">
    <citation type="submission" date="2022-08" db="UniProtKB">
        <authorList>
            <consortium name="EnsemblMetazoa"/>
        </authorList>
    </citation>
    <scope>IDENTIFICATION</scope>
</reference>
<dbReference type="EnsemblMetazoa" id="ACOM023443-RA">
    <property type="protein sequence ID" value="ACOM023443-PA.1"/>
    <property type="gene ID" value="ACOM023443"/>
</dbReference>
<dbReference type="PANTHER" id="PTHR13578">
    <property type="entry name" value="ADDITIONAL SEX COMBS LIKE PROTEIN ASXL"/>
    <property type="match status" value="1"/>
</dbReference>
<dbReference type="PANTHER" id="PTHR13578:SF20">
    <property type="entry name" value="POLYCOMB PROTEIN ASX"/>
    <property type="match status" value="1"/>
</dbReference>
<proteinExistence type="predicted"/>
<evidence type="ECO:0000313" key="2">
    <source>
        <dbReference type="EnsemblMetazoa" id="ACOM023443-PA.1"/>
    </source>
</evidence>
<name>A0A8W7P0Z1_ANOCL</name>
<protein>
    <submittedName>
        <fullName evidence="2">Uncharacterized protein</fullName>
    </submittedName>
</protein>
<evidence type="ECO:0000256" key="1">
    <source>
        <dbReference type="SAM" id="MobiDB-lite"/>
    </source>
</evidence>
<dbReference type="GO" id="GO:0045944">
    <property type="term" value="P:positive regulation of transcription by RNA polymerase II"/>
    <property type="evidence" value="ECO:0007669"/>
    <property type="project" value="TreeGrafter"/>
</dbReference>
<dbReference type="GO" id="GO:0009887">
    <property type="term" value="P:animal organ morphogenesis"/>
    <property type="evidence" value="ECO:0007669"/>
    <property type="project" value="TreeGrafter"/>
</dbReference>
<feature type="compositionally biased region" description="Acidic residues" evidence="1">
    <location>
        <begin position="77"/>
        <end position="86"/>
    </location>
</feature>
<organism evidence="2">
    <name type="scientific">Anopheles coluzzii</name>
    <name type="common">African malaria mosquito</name>
    <dbReference type="NCBI Taxonomy" id="1518534"/>
    <lineage>
        <taxon>Eukaryota</taxon>
        <taxon>Metazoa</taxon>
        <taxon>Ecdysozoa</taxon>
        <taxon>Arthropoda</taxon>
        <taxon>Hexapoda</taxon>
        <taxon>Insecta</taxon>
        <taxon>Pterygota</taxon>
        <taxon>Neoptera</taxon>
        <taxon>Endopterygota</taxon>
        <taxon>Diptera</taxon>
        <taxon>Nematocera</taxon>
        <taxon>Culicoidea</taxon>
        <taxon>Culicidae</taxon>
        <taxon>Anophelinae</taxon>
        <taxon>Anopheles</taxon>
    </lineage>
</organism>
<dbReference type="VEuPathDB" id="VectorBase:ACON2_029212"/>
<feature type="compositionally biased region" description="Basic and acidic residues" evidence="1">
    <location>
        <begin position="57"/>
        <end position="70"/>
    </location>
</feature>
<dbReference type="InterPro" id="IPR024811">
    <property type="entry name" value="ASX/ASX-like"/>
</dbReference>
<dbReference type="AlphaFoldDB" id="A0A8W7P0Z1"/>
<feature type="compositionally biased region" description="Basic and acidic residues" evidence="1">
    <location>
        <begin position="1"/>
        <end position="10"/>
    </location>
</feature>